<feature type="domain" description="PIR2-like helical" evidence="1">
    <location>
        <begin position="38"/>
        <end position="90"/>
    </location>
</feature>
<evidence type="ECO:0000259" key="1">
    <source>
        <dbReference type="Pfam" id="PF20235"/>
    </source>
</evidence>
<organism evidence="2 3">
    <name type="scientific">Digitaria exilis</name>
    <dbReference type="NCBI Taxonomy" id="1010633"/>
    <lineage>
        <taxon>Eukaryota</taxon>
        <taxon>Viridiplantae</taxon>
        <taxon>Streptophyta</taxon>
        <taxon>Embryophyta</taxon>
        <taxon>Tracheophyta</taxon>
        <taxon>Spermatophyta</taxon>
        <taxon>Magnoliopsida</taxon>
        <taxon>Liliopsida</taxon>
        <taxon>Poales</taxon>
        <taxon>Poaceae</taxon>
        <taxon>PACMAD clade</taxon>
        <taxon>Panicoideae</taxon>
        <taxon>Panicodae</taxon>
        <taxon>Paniceae</taxon>
        <taxon>Anthephorinae</taxon>
        <taxon>Digitaria</taxon>
    </lineage>
</organism>
<evidence type="ECO:0000313" key="2">
    <source>
        <dbReference type="EMBL" id="KAF8691189.1"/>
    </source>
</evidence>
<accession>A0A835EEF6</accession>
<dbReference type="Pfam" id="PF20235">
    <property type="entry name" value="PIR2-like_helical"/>
    <property type="match status" value="1"/>
</dbReference>
<protein>
    <recommendedName>
        <fullName evidence="1">PIR2-like helical domain-containing protein</fullName>
    </recommendedName>
</protein>
<reference evidence="2" key="1">
    <citation type="submission" date="2020-07" db="EMBL/GenBank/DDBJ databases">
        <title>Genome sequence and genetic diversity analysis of an under-domesticated orphan crop, white fonio (Digitaria exilis).</title>
        <authorList>
            <person name="Bennetzen J.L."/>
            <person name="Chen S."/>
            <person name="Ma X."/>
            <person name="Wang X."/>
            <person name="Yssel A.E.J."/>
            <person name="Chaluvadi S.R."/>
            <person name="Johnson M."/>
            <person name="Gangashetty P."/>
            <person name="Hamidou F."/>
            <person name="Sanogo M.D."/>
            <person name="Zwaenepoel A."/>
            <person name="Wallace J."/>
            <person name="Van De Peer Y."/>
            <person name="Van Deynze A."/>
        </authorList>
    </citation>
    <scope>NUCLEOTIDE SEQUENCE</scope>
    <source>
        <tissue evidence="2">Leaves</tissue>
    </source>
</reference>
<gene>
    <name evidence="2" type="ORF">HU200_040307</name>
</gene>
<dbReference type="PANTHER" id="PTHR48127">
    <property type="entry name" value="GRF-TYPE DOMAIN-CONTAINING PROTEIN"/>
    <property type="match status" value="1"/>
</dbReference>
<dbReference type="PANTHER" id="PTHR48127:SF1">
    <property type="entry name" value="ZINC FINGER GRF-TYPE DOMAIN-CONTAINING PROTEIN"/>
    <property type="match status" value="1"/>
</dbReference>
<sequence length="266" mass="30986">MMAGRRRRCDGGDGTGPYLSDGSRAGMARNRRLILEFMYGYYDEALAALPLKRMPALVRRLLEAGVCFGFGDPVTNIIANTLSYLSDDCEPTRRLASIVAQSCIDEAILFAQEGRTCDWEWFSGRDELVARFRYLGQQDKERETRELRDKIRNKYDVPLPDDELLFGTILDEYIKEKRCRPPILEAHDMLIKYWRLNRILYPRPLSRDERAEKRRKLEEERHLERQVQDRAREAQLETMRALVGDLPYNMTIRKGALERSSDGFIG</sequence>
<dbReference type="InterPro" id="IPR046527">
    <property type="entry name" value="PIR2-like_helical"/>
</dbReference>
<name>A0A835EEF6_9POAL</name>
<dbReference type="OrthoDB" id="721612at2759"/>
<dbReference type="Proteomes" id="UP000636709">
    <property type="component" value="Unassembled WGS sequence"/>
</dbReference>
<comment type="caution">
    <text evidence="2">The sequence shown here is derived from an EMBL/GenBank/DDBJ whole genome shotgun (WGS) entry which is preliminary data.</text>
</comment>
<dbReference type="EMBL" id="JACEFO010001965">
    <property type="protein sequence ID" value="KAF8691189.1"/>
    <property type="molecule type" value="Genomic_DNA"/>
</dbReference>
<evidence type="ECO:0000313" key="3">
    <source>
        <dbReference type="Proteomes" id="UP000636709"/>
    </source>
</evidence>
<keyword evidence="3" id="KW-1185">Reference proteome</keyword>
<proteinExistence type="predicted"/>
<dbReference type="AlphaFoldDB" id="A0A835EEF6"/>